<feature type="compositionally biased region" description="Basic and acidic residues" evidence="5">
    <location>
        <begin position="519"/>
        <end position="529"/>
    </location>
</feature>
<dbReference type="GO" id="GO:0005730">
    <property type="term" value="C:nucleolus"/>
    <property type="evidence" value="ECO:0007669"/>
    <property type="project" value="UniProtKB-SubCell"/>
</dbReference>
<feature type="compositionally biased region" description="Acidic residues" evidence="5">
    <location>
        <begin position="495"/>
        <end position="506"/>
    </location>
</feature>
<feature type="compositionally biased region" description="Basic and acidic residues" evidence="5">
    <location>
        <begin position="85"/>
        <end position="108"/>
    </location>
</feature>
<name>A0A9P0DAW1_9CUCU</name>
<protein>
    <recommendedName>
        <fullName evidence="10">NUC153 domain-containing protein</fullName>
    </recommendedName>
</protein>
<evidence type="ECO:0008006" key="10">
    <source>
        <dbReference type="Google" id="ProtNLM"/>
    </source>
</evidence>
<evidence type="ECO:0000259" key="7">
    <source>
        <dbReference type="Pfam" id="PF25121"/>
    </source>
</evidence>
<comment type="subcellular location">
    <subcellularLocation>
        <location evidence="1">Nucleus</location>
        <location evidence="1">Nucleolus</location>
    </subcellularLocation>
</comment>
<sequence>MEDNRFSHIKTDPKFRRISKKERKVKIDKRFQSMFNDKKFKVKYTTDKRGRPVNHTSNEDLKRYYELSSESNSSDSESENEESEDIGKHVKKSEEIRKQVKKSEEIGKNIKKSAKINELEEKDISDKALPVNVKKKLKDLSVDYARGESKLLSESSSDDEESEEEISESEDIDHKWGELDAEAEQTEEATHRLAACNMDWDRIRALDLMVLFNSFLPPGGIIKSVAIYPSEFGKQRIKEEEIKGPTELVDPNTEELKDEDDNEEGSNYHMEKLRQYQLNRLKYYYAIISFDNVNSANKIYTECDGMEYESSAIKLDLRFVPDSMEFDDEPKEICDKLPEVNKYQPRFFTNTALQQAKVDLTWDETDPNRIEVTQKLSTGKIDELTKEDLQNYLASSSEEDSEKETEELEDFEEERGSKEDMINKYKALLQDIESKEKSEKDKDVEMEISWGINLKNKTEKLVKDKSNQDMTPFEQYLEKKKEKRKEKKKQKKEQDDDSDMPSDIDINDPYFAEELNNPEFKKPKKQTDKLEEDDDEQKQKELELLLMNNDDDENKKHFSLKKIQESESTKKKKWKNKKKDTEEWAEDNFKVNINDDRFSALFTSHLYNIDPTDPNFKKTKGMETLVSEKLKRRLENGNESIKVKKVKTDKKRNAELSTLVKSVKRKATEYMNK</sequence>
<dbReference type="OrthoDB" id="431825at2759"/>
<dbReference type="InterPro" id="IPR012580">
    <property type="entry name" value="NUC153"/>
</dbReference>
<reference evidence="8" key="1">
    <citation type="submission" date="2022-01" db="EMBL/GenBank/DDBJ databases">
        <authorList>
            <person name="King R."/>
        </authorList>
    </citation>
    <scope>NUCLEOTIDE SEQUENCE</scope>
</reference>
<dbReference type="AlphaFoldDB" id="A0A9P0DAW1"/>
<feature type="compositionally biased region" description="Acidic residues" evidence="5">
    <location>
        <begin position="397"/>
        <end position="413"/>
    </location>
</feature>
<comment type="similarity">
    <text evidence="2">Belongs to the ESF1 family.</text>
</comment>
<accession>A0A9P0DAW1</accession>
<feature type="compositionally biased region" description="Basic residues" evidence="5">
    <location>
        <begin position="481"/>
        <end position="491"/>
    </location>
</feature>
<dbReference type="Proteomes" id="UP001153636">
    <property type="component" value="Chromosome 9"/>
</dbReference>
<keyword evidence="9" id="KW-1185">Reference proteome</keyword>
<dbReference type="InterPro" id="IPR039754">
    <property type="entry name" value="Esf1"/>
</dbReference>
<dbReference type="GO" id="GO:0003723">
    <property type="term" value="F:RNA binding"/>
    <property type="evidence" value="ECO:0007669"/>
    <property type="project" value="TreeGrafter"/>
</dbReference>
<dbReference type="InterPro" id="IPR056750">
    <property type="entry name" value="RRM_ESF1"/>
</dbReference>
<evidence type="ECO:0000256" key="4">
    <source>
        <dbReference type="ARBA" id="ARBA00023242"/>
    </source>
</evidence>
<feature type="region of interest" description="Disordered" evidence="5">
    <location>
        <begin position="1"/>
        <end position="23"/>
    </location>
</feature>
<keyword evidence="3" id="KW-0175">Coiled coil</keyword>
<feature type="domain" description="ESF1 RRM" evidence="7">
    <location>
        <begin position="190"/>
        <end position="334"/>
    </location>
</feature>
<feature type="domain" description="NUC153" evidence="6">
    <location>
        <begin position="595"/>
        <end position="623"/>
    </location>
</feature>
<keyword evidence="4" id="KW-0539">Nucleus</keyword>
<feature type="compositionally biased region" description="Basic and acidic residues" evidence="5">
    <location>
        <begin position="1"/>
        <end position="15"/>
    </location>
</feature>
<feature type="region of interest" description="Disordered" evidence="5">
    <location>
        <begin position="459"/>
        <end position="581"/>
    </location>
</feature>
<evidence type="ECO:0000313" key="8">
    <source>
        <dbReference type="EMBL" id="CAH1115576.1"/>
    </source>
</evidence>
<dbReference type="EMBL" id="OV651821">
    <property type="protein sequence ID" value="CAH1115576.1"/>
    <property type="molecule type" value="Genomic_DNA"/>
</dbReference>
<evidence type="ECO:0000259" key="6">
    <source>
        <dbReference type="Pfam" id="PF08159"/>
    </source>
</evidence>
<dbReference type="Pfam" id="PF08159">
    <property type="entry name" value="NUC153"/>
    <property type="match status" value="1"/>
</dbReference>
<dbReference type="PANTHER" id="PTHR12202:SF0">
    <property type="entry name" value="ESF1 HOMOLOG"/>
    <property type="match status" value="1"/>
</dbReference>
<feature type="region of interest" description="Disordered" evidence="5">
    <location>
        <begin position="392"/>
        <end position="422"/>
    </location>
</feature>
<feature type="region of interest" description="Disordered" evidence="5">
    <location>
        <begin position="43"/>
        <end position="117"/>
    </location>
</feature>
<organism evidence="8 9">
    <name type="scientific">Psylliodes chrysocephalus</name>
    <dbReference type="NCBI Taxonomy" id="3402493"/>
    <lineage>
        <taxon>Eukaryota</taxon>
        <taxon>Metazoa</taxon>
        <taxon>Ecdysozoa</taxon>
        <taxon>Arthropoda</taxon>
        <taxon>Hexapoda</taxon>
        <taxon>Insecta</taxon>
        <taxon>Pterygota</taxon>
        <taxon>Neoptera</taxon>
        <taxon>Endopterygota</taxon>
        <taxon>Coleoptera</taxon>
        <taxon>Polyphaga</taxon>
        <taxon>Cucujiformia</taxon>
        <taxon>Chrysomeloidea</taxon>
        <taxon>Chrysomelidae</taxon>
        <taxon>Galerucinae</taxon>
        <taxon>Alticini</taxon>
        <taxon>Psylliodes</taxon>
    </lineage>
</organism>
<dbReference type="PANTHER" id="PTHR12202">
    <property type="entry name" value="ESF1 HOMOLOG"/>
    <property type="match status" value="1"/>
</dbReference>
<dbReference type="GO" id="GO:0006364">
    <property type="term" value="P:rRNA processing"/>
    <property type="evidence" value="ECO:0007669"/>
    <property type="project" value="InterPro"/>
</dbReference>
<evidence type="ECO:0000256" key="5">
    <source>
        <dbReference type="SAM" id="MobiDB-lite"/>
    </source>
</evidence>
<evidence type="ECO:0000256" key="1">
    <source>
        <dbReference type="ARBA" id="ARBA00004604"/>
    </source>
</evidence>
<evidence type="ECO:0000313" key="9">
    <source>
        <dbReference type="Proteomes" id="UP001153636"/>
    </source>
</evidence>
<dbReference type="Pfam" id="PF25121">
    <property type="entry name" value="RRM_ESF1"/>
    <property type="match status" value="1"/>
</dbReference>
<gene>
    <name evidence="8" type="ORF">PSYICH_LOCUS15450</name>
</gene>
<feature type="region of interest" description="Disordered" evidence="5">
    <location>
        <begin position="148"/>
        <end position="175"/>
    </location>
</feature>
<evidence type="ECO:0000256" key="2">
    <source>
        <dbReference type="ARBA" id="ARBA00009087"/>
    </source>
</evidence>
<proteinExistence type="inferred from homology"/>
<evidence type="ECO:0000256" key="3">
    <source>
        <dbReference type="ARBA" id="ARBA00023054"/>
    </source>
</evidence>
<feature type="compositionally biased region" description="Acidic residues" evidence="5">
    <location>
        <begin position="156"/>
        <end position="171"/>
    </location>
</feature>